<accession>A0ACB9YYI6</accession>
<dbReference type="EMBL" id="MU393485">
    <property type="protein sequence ID" value="KAI4864519.1"/>
    <property type="molecule type" value="Genomic_DNA"/>
</dbReference>
<protein>
    <submittedName>
        <fullName evidence="1">Uncharacterized protein</fullName>
    </submittedName>
</protein>
<evidence type="ECO:0000313" key="2">
    <source>
        <dbReference type="Proteomes" id="UP001497700"/>
    </source>
</evidence>
<dbReference type="Proteomes" id="UP001497700">
    <property type="component" value="Unassembled WGS sequence"/>
</dbReference>
<sequence length="540" mass="61135">MADMDSNVSIENEEQLWTELDKVVSTQCHAEAHEIIDDALRWWLYLASRCRDEFSQSEDDVLNCSQSLLEGCLFRTDPEYVRTQIIYSLLQEDEAGPLYIIASFLLLDGRAEEATFKRMIESGCFHRLLELINERKEDDPGLHRLLLDLMYEMSRIEQLRLEDLLHVEDGFVTYLFQLIEGLSDDAHDPYHYPIIRVLLVLNEQYMVASTTAMNDPTSPTAPLTNRVVKCLSLYGPHYRTFGENLILLLNRETETSLQLLILKLLYLLFTTRATYEYFYTNDLRVLLDVIIRNLLDLPNELMALRHTYLRVLYPLLAHTQLNQPPHYKKDEIQKLLKILGGSGNTHFAPVDETTLRLVDRVSKVQWLQEGGIGAGEVARKFIGISLSHKDAASSVSVVHVAAVTEKPGVQTPSRKADAEAEAEAVADMRAKGEDEAEVTDDISSPSTSGEARESLESSEARELPKLSERKEAPKPSRPKKPLPEVPKHRHGIPYVPVGHENGTKSSVKKAPPKAPPPRRRGRIKHHTTTSETVKSISELV</sequence>
<organism evidence="1 2">
    <name type="scientific">Hypoxylon rubiginosum</name>
    <dbReference type="NCBI Taxonomy" id="110542"/>
    <lineage>
        <taxon>Eukaryota</taxon>
        <taxon>Fungi</taxon>
        <taxon>Dikarya</taxon>
        <taxon>Ascomycota</taxon>
        <taxon>Pezizomycotina</taxon>
        <taxon>Sordariomycetes</taxon>
        <taxon>Xylariomycetidae</taxon>
        <taxon>Xylariales</taxon>
        <taxon>Hypoxylaceae</taxon>
        <taxon>Hypoxylon</taxon>
    </lineage>
</organism>
<evidence type="ECO:0000313" key="1">
    <source>
        <dbReference type="EMBL" id="KAI4864519.1"/>
    </source>
</evidence>
<keyword evidence="2" id="KW-1185">Reference proteome</keyword>
<name>A0ACB9YYI6_9PEZI</name>
<comment type="caution">
    <text evidence="1">The sequence shown here is derived from an EMBL/GenBank/DDBJ whole genome shotgun (WGS) entry which is preliminary data.</text>
</comment>
<gene>
    <name evidence="1" type="ORF">F4820DRAFT_423375</name>
</gene>
<proteinExistence type="predicted"/>
<reference evidence="1 2" key="1">
    <citation type="journal article" date="2022" name="New Phytol.">
        <title>Ecological generalism drives hyperdiversity of secondary metabolite gene clusters in xylarialean endophytes.</title>
        <authorList>
            <person name="Franco M.E.E."/>
            <person name="Wisecaver J.H."/>
            <person name="Arnold A.E."/>
            <person name="Ju Y.M."/>
            <person name="Slot J.C."/>
            <person name="Ahrendt S."/>
            <person name="Moore L.P."/>
            <person name="Eastman K.E."/>
            <person name="Scott K."/>
            <person name="Konkel Z."/>
            <person name="Mondo S.J."/>
            <person name="Kuo A."/>
            <person name="Hayes R.D."/>
            <person name="Haridas S."/>
            <person name="Andreopoulos B."/>
            <person name="Riley R."/>
            <person name="LaButti K."/>
            <person name="Pangilinan J."/>
            <person name="Lipzen A."/>
            <person name="Amirebrahimi M."/>
            <person name="Yan J."/>
            <person name="Adam C."/>
            <person name="Keymanesh K."/>
            <person name="Ng V."/>
            <person name="Louie K."/>
            <person name="Northen T."/>
            <person name="Drula E."/>
            <person name="Henrissat B."/>
            <person name="Hsieh H.M."/>
            <person name="Youens-Clark K."/>
            <person name="Lutzoni F."/>
            <person name="Miadlikowska J."/>
            <person name="Eastwood D.C."/>
            <person name="Hamelin R.C."/>
            <person name="Grigoriev I.V."/>
            <person name="U'Ren J.M."/>
        </authorList>
    </citation>
    <scope>NUCLEOTIDE SEQUENCE [LARGE SCALE GENOMIC DNA]</scope>
    <source>
        <strain evidence="1 2">CBS 119005</strain>
    </source>
</reference>